<evidence type="ECO:0000259" key="2">
    <source>
        <dbReference type="Pfam" id="PF06985"/>
    </source>
</evidence>
<dbReference type="OrthoDB" id="6329284at2759"/>
<feature type="compositionally biased region" description="Polar residues" evidence="1">
    <location>
        <begin position="40"/>
        <end position="54"/>
    </location>
</feature>
<feature type="region of interest" description="Disordered" evidence="1">
    <location>
        <begin position="1"/>
        <end position="54"/>
    </location>
</feature>
<dbReference type="PANTHER" id="PTHR39596">
    <property type="match status" value="1"/>
</dbReference>
<keyword evidence="4" id="KW-1185">Reference proteome</keyword>
<feature type="domain" description="Heterokaryon incompatibility" evidence="2">
    <location>
        <begin position="564"/>
        <end position="640"/>
    </location>
</feature>
<evidence type="ECO:0000256" key="1">
    <source>
        <dbReference type="SAM" id="MobiDB-lite"/>
    </source>
</evidence>
<gene>
    <name evidence="3" type="ORF">OBBRIDRAFT_887228</name>
</gene>
<accession>A0A8E2B2K3</accession>
<evidence type="ECO:0000313" key="3">
    <source>
        <dbReference type="EMBL" id="OCH91057.1"/>
    </source>
</evidence>
<dbReference type="Proteomes" id="UP000250043">
    <property type="component" value="Unassembled WGS sequence"/>
</dbReference>
<proteinExistence type="predicted"/>
<dbReference type="InterPro" id="IPR010730">
    <property type="entry name" value="HET"/>
</dbReference>
<sequence>MVDIPASSARLDKFAQSSTASDQTLEETVDIDTTRLGRPASTSNSAGTNVEQATSEIDHTSTSAIYTLRDSASSTDTELDFEFRYCYDKYKTLLPLAARVVADQELASKLLRLAGSIPELVKWRQQDMPLFMLSSLRMLVVVSTELSTQFGTVEGFAIDSGLDEETFMNAMQSDSDPNFTMQQFKDLNILWWKLADFIVTHCNESQRSNSEYFPFVSLRRDLRVSECALKSAHGMAVAQTTVHEDKNASQATTFPERIFLIAKDALWLGGRTGRDLSQPFPNFSCGIRHMILHPAAVLQRRLTFELVEAVVGRSIPEDLLLRSTAGGTVVITTRNLPEIVVEWRERMDLLERTDRDAYKRQYAQARGALEMALEYLQFHLRSGSMSPFRAAAIPLNDITDILFMIAAIGETLTLAMHDLKLQMLSARPMHWNFIAMASPAYDEAMAAEGWCPFTINMLKTKVCVLGYASTCTPFIRDGAGRECHKGCSAVACQVNSIDTAAYSNSHFALTCAGERCVRSKPPLDVVMETLDRNQIPIVQIDTTGSRADEGLKITCSSASLGTPYVAISHVWADGLGSTTEDGLPTCELRRLAIVVHELGKGRALWLDALCIPKDKARRKRAIGLMGETYRGASAVLVVDSGIRSCSITASHPEKLLRVMTSGWVQRLWTLQEASLARNLVFEFSDGLLRVEDLISDVSGASTPAVYELALRLKHIRRRMGPPEDGPRAVQIQKPMLCDVLTDLRWRTTSKAEDETLAIAGLLRIDAAELVDIPPSERMMTLLVRVRNVPSDIIFMPEPHFDKPGFRWAPTTFMHSNSPGMSSDEDAALCTEEGLLGTYHCIIFDTITFRGDDMPWAICGAEDHLCFKLENVNTGVIMNTSEEVTCNAILLGVADRNGMISAATVLIDDSERRNAEEQDLPLECAYVKRMIAFSMDEWGILLDGIDRVVDEKWSGQLKVRLT</sequence>
<dbReference type="Pfam" id="PF06985">
    <property type="entry name" value="HET"/>
    <property type="match status" value="1"/>
</dbReference>
<dbReference type="EMBL" id="KV722392">
    <property type="protein sequence ID" value="OCH91057.1"/>
    <property type="molecule type" value="Genomic_DNA"/>
</dbReference>
<organism evidence="3 4">
    <name type="scientific">Obba rivulosa</name>
    <dbReference type="NCBI Taxonomy" id="1052685"/>
    <lineage>
        <taxon>Eukaryota</taxon>
        <taxon>Fungi</taxon>
        <taxon>Dikarya</taxon>
        <taxon>Basidiomycota</taxon>
        <taxon>Agaricomycotina</taxon>
        <taxon>Agaricomycetes</taxon>
        <taxon>Polyporales</taxon>
        <taxon>Gelatoporiaceae</taxon>
        <taxon>Obba</taxon>
    </lineage>
</organism>
<protein>
    <recommendedName>
        <fullName evidence="2">Heterokaryon incompatibility domain-containing protein</fullName>
    </recommendedName>
</protein>
<evidence type="ECO:0000313" key="4">
    <source>
        <dbReference type="Proteomes" id="UP000250043"/>
    </source>
</evidence>
<dbReference type="AlphaFoldDB" id="A0A8E2B2K3"/>
<dbReference type="PANTHER" id="PTHR39596:SF2">
    <property type="entry name" value="HET DOMAIN PROTEIN (AFU_ORTHOLOGUE AFUA_1G17550)-RELATED"/>
    <property type="match status" value="1"/>
</dbReference>
<reference evidence="3 4" key="1">
    <citation type="submission" date="2016-07" db="EMBL/GenBank/DDBJ databases">
        <title>Draft genome of the white-rot fungus Obba rivulosa 3A-2.</title>
        <authorList>
            <consortium name="DOE Joint Genome Institute"/>
            <person name="Miettinen O."/>
            <person name="Riley R."/>
            <person name="Acob R."/>
            <person name="Barry K."/>
            <person name="Cullen D."/>
            <person name="De Vries R."/>
            <person name="Hainaut M."/>
            <person name="Hatakka A."/>
            <person name="Henrissat B."/>
            <person name="Hilden K."/>
            <person name="Kuo R."/>
            <person name="Labutti K."/>
            <person name="Lipzen A."/>
            <person name="Makela M.R."/>
            <person name="Sandor L."/>
            <person name="Spatafora J.W."/>
            <person name="Grigoriev I.V."/>
            <person name="Hibbett D.S."/>
        </authorList>
    </citation>
    <scope>NUCLEOTIDE SEQUENCE [LARGE SCALE GENOMIC DNA]</scope>
    <source>
        <strain evidence="3 4">3A-2</strain>
    </source>
</reference>
<name>A0A8E2B2K3_9APHY</name>